<dbReference type="eggNOG" id="COG0084">
    <property type="taxonomic scope" value="Bacteria"/>
</dbReference>
<dbReference type="OrthoDB" id="9810005at2"/>
<evidence type="ECO:0000256" key="2">
    <source>
        <dbReference type="ARBA" id="ARBA00022723"/>
    </source>
</evidence>
<feature type="binding site" evidence="4">
    <location>
        <position position="129"/>
    </location>
    <ligand>
        <name>a divalent metal cation</name>
        <dbReference type="ChEBI" id="CHEBI:60240"/>
        <label>2</label>
    </ligand>
</feature>
<accession>B4SD16</accession>
<comment type="similarity">
    <text evidence="1">Belongs to the metallo-dependent hydrolases superfamily. TatD-type hydrolase family.</text>
</comment>
<dbReference type="FunFam" id="3.20.20.140:FF:000005">
    <property type="entry name" value="TatD family hydrolase"/>
    <property type="match status" value="1"/>
</dbReference>
<keyword evidence="3 5" id="KW-0378">Hydrolase</keyword>
<dbReference type="PANTHER" id="PTHR46124">
    <property type="entry name" value="D-AMINOACYL-TRNA DEACYLASE"/>
    <property type="match status" value="1"/>
</dbReference>
<dbReference type="KEGG" id="pph:Ppha_2068"/>
<dbReference type="InterPro" id="IPR032466">
    <property type="entry name" value="Metal_Hydrolase"/>
</dbReference>
<feature type="binding site" evidence="4">
    <location>
        <position position="154"/>
    </location>
    <ligand>
        <name>a divalent metal cation</name>
        <dbReference type="ChEBI" id="CHEBI:60240"/>
        <label>2</label>
    </ligand>
</feature>
<dbReference type="EMBL" id="CP001110">
    <property type="protein sequence ID" value="ACF44275.1"/>
    <property type="molecule type" value="Genomic_DNA"/>
</dbReference>
<evidence type="ECO:0000313" key="5">
    <source>
        <dbReference type="EMBL" id="ACF44275.1"/>
    </source>
</evidence>
<feature type="binding site" evidence="4">
    <location>
        <position position="203"/>
    </location>
    <ligand>
        <name>a divalent metal cation</name>
        <dbReference type="ChEBI" id="CHEBI:60240"/>
        <label>1</label>
    </ligand>
</feature>
<dbReference type="RefSeq" id="WP_012508754.1">
    <property type="nucleotide sequence ID" value="NC_011060.1"/>
</dbReference>
<dbReference type="Proteomes" id="UP000002724">
    <property type="component" value="Chromosome"/>
</dbReference>
<dbReference type="Gene3D" id="3.20.20.140">
    <property type="entry name" value="Metal-dependent hydrolases"/>
    <property type="match status" value="1"/>
</dbReference>
<dbReference type="PIRSF" id="PIRSF005902">
    <property type="entry name" value="DNase_TatD"/>
    <property type="match status" value="1"/>
</dbReference>
<gene>
    <name evidence="5" type="ordered locus">Ppha_2068</name>
</gene>
<sequence>MFVDIHCHLSFPEFDEDRDEVIKRLKEEGIGLLIDPGVDVPTSKKSIDLAHNVDFIYANVGLHPHEAALPVDESIFGELLTLARSPKVVAIGEIGLDYHYPDFNRTAQQDAFREMLRVARTLDMPVVIHCRDAWDDMLDILSEESHSAMRGVMHCFSGDKAIADECIRKGFKLSIPGTVTYKRSLLPEVIRSVSLDDLLTETDAPYLSPVPYRGKRNEPAYVRLVTEAIARIREIPLEEAAEGIAKNSVELFRLPAL</sequence>
<keyword evidence="2 4" id="KW-0479">Metal-binding</keyword>
<dbReference type="PANTHER" id="PTHR46124:SF2">
    <property type="entry name" value="D-AMINOACYL-TRNA DEACYLASE"/>
    <property type="match status" value="1"/>
</dbReference>
<dbReference type="InterPro" id="IPR001130">
    <property type="entry name" value="TatD-like"/>
</dbReference>
<dbReference type="STRING" id="324925.Ppha_2068"/>
<name>B4SD16_PELPB</name>
<dbReference type="GO" id="GO:0046872">
    <property type="term" value="F:metal ion binding"/>
    <property type="evidence" value="ECO:0007669"/>
    <property type="project" value="UniProtKB-KW"/>
</dbReference>
<dbReference type="PROSITE" id="PS01091">
    <property type="entry name" value="TATD_3"/>
    <property type="match status" value="1"/>
</dbReference>
<dbReference type="NCBIfam" id="TIGR00010">
    <property type="entry name" value="YchF/TatD family DNA exonuclease"/>
    <property type="match status" value="1"/>
</dbReference>
<dbReference type="HOGENOM" id="CLU_031506_4_0_10"/>
<dbReference type="InterPro" id="IPR018228">
    <property type="entry name" value="DNase_TatD-rel_CS"/>
</dbReference>
<feature type="binding site" evidence="4">
    <location>
        <position position="93"/>
    </location>
    <ligand>
        <name>a divalent metal cation</name>
        <dbReference type="ChEBI" id="CHEBI:60240"/>
        <label>1</label>
    </ligand>
</feature>
<organism evidence="5 6">
    <name type="scientific">Pelodictyon phaeoclathratiforme (strain DSM 5477 / BU-1)</name>
    <dbReference type="NCBI Taxonomy" id="324925"/>
    <lineage>
        <taxon>Bacteria</taxon>
        <taxon>Pseudomonadati</taxon>
        <taxon>Chlorobiota</taxon>
        <taxon>Chlorobiia</taxon>
        <taxon>Chlorobiales</taxon>
        <taxon>Chlorobiaceae</taxon>
        <taxon>Chlorobium/Pelodictyon group</taxon>
        <taxon>Pelodictyon</taxon>
    </lineage>
</organism>
<evidence type="ECO:0000256" key="3">
    <source>
        <dbReference type="ARBA" id="ARBA00022801"/>
    </source>
</evidence>
<dbReference type="GO" id="GO:0016788">
    <property type="term" value="F:hydrolase activity, acting on ester bonds"/>
    <property type="evidence" value="ECO:0007669"/>
    <property type="project" value="InterPro"/>
</dbReference>
<protein>
    <submittedName>
        <fullName evidence="5">Hydrolase, TatD family</fullName>
    </submittedName>
</protein>
<dbReference type="GO" id="GO:0004536">
    <property type="term" value="F:DNA nuclease activity"/>
    <property type="evidence" value="ECO:0007669"/>
    <property type="project" value="InterPro"/>
</dbReference>
<dbReference type="InterPro" id="IPR015991">
    <property type="entry name" value="TatD/YcfH-like"/>
</dbReference>
<feature type="binding site" evidence="4">
    <location>
        <position position="6"/>
    </location>
    <ligand>
        <name>a divalent metal cation</name>
        <dbReference type="ChEBI" id="CHEBI:60240"/>
        <label>1</label>
    </ligand>
</feature>
<dbReference type="SUPFAM" id="SSF51556">
    <property type="entry name" value="Metallo-dependent hydrolases"/>
    <property type="match status" value="1"/>
</dbReference>
<dbReference type="CDD" id="cd01310">
    <property type="entry name" value="TatD_DNAse"/>
    <property type="match status" value="1"/>
</dbReference>
<proteinExistence type="inferred from homology"/>
<feature type="binding site" evidence="4">
    <location>
        <position position="8"/>
    </location>
    <ligand>
        <name>a divalent metal cation</name>
        <dbReference type="ChEBI" id="CHEBI:60240"/>
        <label>1</label>
    </ligand>
</feature>
<dbReference type="GO" id="GO:0005829">
    <property type="term" value="C:cytosol"/>
    <property type="evidence" value="ECO:0007669"/>
    <property type="project" value="TreeGrafter"/>
</dbReference>
<reference evidence="5 6" key="1">
    <citation type="submission" date="2008-06" db="EMBL/GenBank/DDBJ databases">
        <title>Complete sequence of Pelodictyon phaeoclathratiforme BU-1.</title>
        <authorList>
            <consortium name="US DOE Joint Genome Institute"/>
            <person name="Lucas S."/>
            <person name="Copeland A."/>
            <person name="Lapidus A."/>
            <person name="Glavina del Rio T."/>
            <person name="Dalin E."/>
            <person name="Tice H."/>
            <person name="Bruce D."/>
            <person name="Goodwin L."/>
            <person name="Pitluck S."/>
            <person name="Schmutz J."/>
            <person name="Larimer F."/>
            <person name="Land M."/>
            <person name="Hauser L."/>
            <person name="Kyrpides N."/>
            <person name="Mikhailova N."/>
            <person name="Liu Z."/>
            <person name="Li T."/>
            <person name="Zhao F."/>
            <person name="Overmann J."/>
            <person name="Bryant D.A."/>
            <person name="Richardson P."/>
        </authorList>
    </citation>
    <scope>NUCLEOTIDE SEQUENCE [LARGE SCALE GENOMIC DNA]</scope>
    <source>
        <strain evidence="6">DSM 5477 / BU-1</strain>
    </source>
</reference>
<evidence type="ECO:0000256" key="4">
    <source>
        <dbReference type="PIRSR" id="PIRSR005902-1"/>
    </source>
</evidence>
<keyword evidence="6" id="KW-1185">Reference proteome</keyword>
<dbReference type="Pfam" id="PF01026">
    <property type="entry name" value="TatD_DNase"/>
    <property type="match status" value="1"/>
</dbReference>
<dbReference type="PROSITE" id="PS01090">
    <property type="entry name" value="TATD_2"/>
    <property type="match status" value="1"/>
</dbReference>
<evidence type="ECO:0000313" key="6">
    <source>
        <dbReference type="Proteomes" id="UP000002724"/>
    </source>
</evidence>
<dbReference type="AlphaFoldDB" id="B4SD16"/>
<evidence type="ECO:0000256" key="1">
    <source>
        <dbReference type="ARBA" id="ARBA00009275"/>
    </source>
</evidence>